<evidence type="ECO:0000313" key="7">
    <source>
        <dbReference type="Proteomes" id="UP001195483"/>
    </source>
</evidence>
<dbReference type="Gene3D" id="2.120.10.30">
    <property type="entry name" value="TolB, C-terminal domain"/>
    <property type="match status" value="1"/>
</dbReference>
<accession>A0AAE0SJD2</accession>
<keyword evidence="2 4" id="KW-0863">Zinc-finger</keyword>
<dbReference type="AlphaFoldDB" id="A0AAE0SJD2"/>
<feature type="domain" description="RING-type" evidence="5">
    <location>
        <begin position="18"/>
        <end position="65"/>
    </location>
</feature>
<evidence type="ECO:0000313" key="6">
    <source>
        <dbReference type="EMBL" id="KAK3593030.1"/>
    </source>
</evidence>
<dbReference type="Pfam" id="PF13445">
    <property type="entry name" value="zf-RING_UBOX"/>
    <property type="match status" value="1"/>
</dbReference>
<dbReference type="InterPro" id="IPR027370">
    <property type="entry name" value="Znf-RING_euk"/>
</dbReference>
<dbReference type="SMART" id="SM00184">
    <property type="entry name" value="RING"/>
    <property type="match status" value="1"/>
</dbReference>
<dbReference type="Proteomes" id="UP001195483">
    <property type="component" value="Unassembled WGS sequence"/>
</dbReference>
<dbReference type="Gene3D" id="3.30.160.60">
    <property type="entry name" value="Classic Zinc Finger"/>
    <property type="match status" value="1"/>
</dbReference>
<reference evidence="6" key="3">
    <citation type="submission" date="2023-05" db="EMBL/GenBank/DDBJ databases">
        <authorList>
            <person name="Smith C.H."/>
        </authorList>
    </citation>
    <scope>NUCLEOTIDE SEQUENCE</scope>
    <source>
        <strain evidence="6">CHS0354</strain>
        <tissue evidence="6">Mantle</tissue>
    </source>
</reference>
<organism evidence="6 7">
    <name type="scientific">Potamilus streckersoni</name>
    <dbReference type="NCBI Taxonomy" id="2493646"/>
    <lineage>
        <taxon>Eukaryota</taxon>
        <taxon>Metazoa</taxon>
        <taxon>Spiralia</taxon>
        <taxon>Lophotrochozoa</taxon>
        <taxon>Mollusca</taxon>
        <taxon>Bivalvia</taxon>
        <taxon>Autobranchia</taxon>
        <taxon>Heteroconchia</taxon>
        <taxon>Palaeoheterodonta</taxon>
        <taxon>Unionida</taxon>
        <taxon>Unionoidea</taxon>
        <taxon>Unionidae</taxon>
        <taxon>Ambleminae</taxon>
        <taxon>Lampsilini</taxon>
        <taxon>Potamilus</taxon>
    </lineage>
</organism>
<reference evidence="6" key="1">
    <citation type="journal article" date="2021" name="Genome Biol. Evol.">
        <title>A High-Quality Reference Genome for a Parasitic Bivalve with Doubly Uniparental Inheritance (Bivalvia: Unionida).</title>
        <authorList>
            <person name="Smith C.H."/>
        </authorList>
    </citation>
    <scope>NUCLEOTIDE SEQUENCE</scope>
    <source>
        <strain evidence="6">CHS0354</strain>
    </source>
</reference>
<reference evidence="6" key="2">
    <citation type="journal article" date="2021" name="Genome Biol. Evol.">
        <title>Developing a high-quality reference genome for a parasitic bivalve with doubly uniparental inheritance (Bivalvia: Unionida).</title>
        <authorList>
            <person name="Smith C.H."/>
        </authorList>
    </citation>
    <scope>NUCLEOTIDE SEQUENCE</scope>
    <source>
        <strain evidence="6">CHS0354</strain>
        <tissue evidence="6">Mantle</tissue>
    </source>
</reference>
<keyword evidence="7" id="KW-1185">Reference proteome</keyword>
<dbReference type="PROSITE" id="PS00518">
    <property type="entry name" value="ZF_RING_1"/>
    <property type="match status" value="1"/>
</dbReference>
<dbReference type="PANTHER" id="PTHR25462">
    <property type="entry name" value="BONUS, ISOFORM C-RELATED"/>
    <property type="match status" value="1"/>
</dbReference>
<evidence type="ECO:0000259" key="5">
    <source>
        <dbReference type="PROSITE" id="PS50089"/>
    </source>
</evidence>
<sequence>MHRTMAEETGHSYKQLNCPICLETFESPKVLACLHTFCEKCICRHASSLRVEGTRPDTILCPVCRSPTPAQCTEQTIEDWAAKLPTNAVIVSFLDSSKSNKDVLVYCQPCLTVSKWHISVAYCVTCSEYLCSNCYSCHKIFKFTMDHTISVHSMLLQQNLNSSQDDMYRCSLHWKKYKYICSDHKEFCCSDCAINDHRKCDKLMAIKDLSQSTKGGQEIKHISDNLGGLKKLFTTLLESKSQNLESIEHQRTEITKSVKAWSETIKQHIEWLEIAALEELDQMHKQESVTVSDEIIECKSAIAAIETSERILIDGTKSENELKSFITMTKISQHVLKYKEKYNTKETKSEVVELEFHRDRVCEGIINTLNSLGKTFRKACNIPRLSTISSTTENIPKKIQPNSMVTFSAKIPSDAKVCFIYSGVFLPDDRLVLSDVRNEKLKMFDKSFRCISSLKMKCPRHVCRVDHNTAAVTSGYNINLVSVSNPLTPLRSINVGYQCYGIASYQQNIIVDIQGDSLLTYDTSNKIISKIQSYDSLNSAFNLHCVSQDGHNIYYSTLNVIVTMDMKGNKLNYFENKDLRVASGLTVDKNGVIYCCGSKSKTVIQVTPEGRQLGVLLSSDDELQNPLGLCLNDRNDVILVFEGESNFVKVFRLI</sequence>
<evidence type="ECO:0000256" key="1">
    <source>
        <dbReference type="ARBA" id="ARBA00022723"/>
    </source>
</evidence>
<dbReference type="InterPro" id="IPR001841">
    <property type="entry name" value="Znf_RING"/>
</dbReference>
<comment type="caution">
    <text evidence="6">The sequence shown here is derived from an EMBL/GenBank/DDBJ whole genome shotgun (WGS) entry which is preliminary data.</text>
</comment>
<evidence type="ECO:0000256" key="4">
    <source>
        <dbReference type="PROSITE-ProRule" id="PRU00175"/>
    </source>
</evidence>
<dbReference type="InterPro" id="IPR011042">
    <property type="entry name" value="6-blade_b-propeller_TolB-like"/>
</dbReference>
<dbReference type="InterPro" id="IPR047153">
    <property type="entry name" value="TRIM45/56/19-like"/>
</dbReference>
<keyword evidence="1" id="KW-0479">Metal-binding</keyword>
<dbReference type="SUPFAM" id="SSF57850">
    <property type="entry name" value="RING/U-box"/>
    <property type="match status" value="1"/>
</dbReference>
<protein>
    <recommendedName>
        <fullName evidence="5">RING-type domain-containing protein</fullName>
    </recommendedName>
</protein>
<proteinExistence type="predicted"/>
<dbReference type="PANTHER" id="PTHR25462:SF296">
    <property type="entry name" value="MEIOTIC P26, ISOFORM F"/>
    <property type="match status" value="1"/>
</dbReference>
<dbReference type="Gene3D" id="3.30.40.10">
    <property type="entry name" value="Zinc/RING finger domain, C3HC4 (zinc finger)"/>
    <property type="match status" value="1"/>
</dbReference>
<name>A0AAE0SJD2_9BIVA</name>
<dbReference type="SUPFAM" id="SSF57845">
    <property type="entry name" value="B-box zinc-binding domain"/>
    <property type="match status" value="1"/>
</dbReference>
<dbReference type="EMBL" id="JAEAOA010000379">
    <property type="protein sequence ID" value="KAK3593030.1"/>
    <property type="molecule type" value="Genomic_DNA"/>
</dbReference>
<evidence type="ECO:0000256" key="2">
    <source>
        <dbReference type="ARBA" id="ARBA00022771"/>
    </source>
</evidence>
<dbReference type="GO" id="GO:0008270">
    <property type="term" value="F:zinc ion binding"/>
    <property type="evidence" value="ECO:0007669"/>
    <property type="project" value="UniProtKB-KW"/>
</dbReference>
<evidence type="ECO:0000256" key="3">
    <source>
        <dbReference type="ARBA" id="ARBA00022833"/>
    </source>
</evidence>
<keyword evidence="3" id="KW-0862">Zinc</keyword>
<dbReference type="PROSITE" id="PS50089">
    <property type="entry name" value="ZF_RING_2"/>
    <property type="match status" value="1"/>
</dbReference>
<dbReference type="SUPFAM" id="SSF101898">
    <property type="entry name" value="NHL repeat"/>
    <property type="match status" value="1"/>
</dbReference>
<dbReference type="InterPro" id="IPR017907">
    <property type="entry name" value="Znf_RING_CS"/>
</dbReference>
<gene>
    <name evidence="6" type="ORF">CHS0354_005394</name>
</gene>
<dbReference type="InterPro" id="IPR013083">
    <property type="entry name" value="Znf_RING/FYVE/PHD"/>
</dbReference>